<sequence>MNSNRIWLFGAVALILILLAGTFFLGVSPQLEAVAKSNTERETVESQNQVQQVKLAALKKQFEQIDSLRADLAAMQAQVPTGANLSPLIGQLDKLTQKHSVDVESVTFSDPSAYIEPIPVTTEDAVPVETDPELATAMMSVNGSNFFIIPVEIAVTGKYKNVMDFVDSLQKGTRLFLVHGLSLDETTVEPNSPAEMTISGQVFVLLDGAGAPPVLDAESTTTEEG</sequence>
<accession>A0A4Q9GS68</accession>
<dbReference type="Proteomes" id="UP000294194">
    <property type="component" value="Unassembled WGS sequence"/>
</dbReference>
<comment type="caution">
    <text evidence="2">The sequence shown here is derived from an EMBL/GenBank/DDBJ whole genome shotgun (WGS) entry which is preliminary data.</text>
</comment>
<dbReference type="InterPro" id="IPR014717">
    <property type="entry name" value="Transl_elong_EF1B/ribsomal_bS6"/>
</dbReference>
<dbReference type="Gene3D" id="3.30.70.60">
    <property type="match status" value="1"/>
</dbReference>
<evidence type="ECO:0000313" key="3">
    <source>
        <dbReference type="Proteomes" id="UP000294194"/>
    </source>
</evidence>
<keyword evidence="3" id="KW-1185">Reference proteome</keyword>
<dbReference type="PANTHER" id="PTHR39555">
    <property type="entry name" value="FIMBRIAL ASSEMBLY PROTEIN PILO-LIKE PROTEIN-RELATED"/>
    <property type="match status" value="1"/>
</dbReference>
<gene>
    <name evidence="2" type="ORF">EYE40_10820</name>
</gene>
<dbReference type="EMBL" id="SISG01000001">
    <property type="protein sequence ID" value="TBN57842.1"/>
    <property type="molecule type" value="Genomic_DNA"/>
</dbReference>
<feature type="coiled-coil region" evidence="1">
    <location>
        <begin position="41"/>
        <end position="78"/>
    </location>
</feature>
<organism evidence="2 3">
    <name type="scientific">Glaciihabitans arcticus</name>
    <dbReference type="NCBI Taxonomy" id="2668039"/>
    <lineage>
        <taxon>Bacteria</taxon>
        <taxon>Bacillati</taxon>
        <taxon>Actinomycetota</taxon>
        <taxon>Actinomycetes</taxon>
        <taxon>Micrococcales</taxon>
        <taxon>Microbacteriaceae</taxon>
        <taxon>Glaciihabitans</taxon>
    </lineage>
</organism>
<dbReference type="RefSeq" id="WP_130981951.1">
    <property type="nucleotide sequence ID" value="NZ_SISG01000001.1"/>
</dbReference>
<evidence type="ECO:0000256" key="1">
    <source>
        <dbReference type="SAM" id="Coils"/>
    </source>
</evidence>
<evidence type="ECO:0008006" key="4">
    <source>
        <dbReference type="Google" id="ProtNLM"/>
    </source>
</evidence>
<keyword evidence="1" id="KW-0175">Coiled coil</keyword>
<dbReference type="PANTHER" id="PTHR39555:SF1">
    <property type="entry name" value="TYPE IV PILUS INNER MEMBRANE COMPONENT PILO"/>
    <property type="match status" value="1"/>
</dbReference>
<protein>
    <recommendedName>
        <fullName evidence="4">Pilus assembly protein PilO</fullName>
    </recommendedName>
</protein>
<evidence type="ECO:0000313" key="2">
    <source>
        <dbReference type="EMBL" id="TBN57842.1"/>
    </source>
</evidence>
<proteinExistence type="predicted"/>
<name>A0A4Q9GS68_9MICO</name>
<dbReference type="AlphaFoldDB" id="A0A4Q9GS68"/>
<reference evidence="3" key="1">
    <citation type="submission" date="2019-02" db="EMBL/GenBank/DDBJ databases">
        <title>Glaciihabitans arcticus sp. nov., a psychrotolerant bacterium isolated from polar soil.</title>
        <authorList>
            <person name="Dahal R.H."/>
        </authorList>
    </citation>
    <scope>NUCLEOTIDE SEQUENCE [LARGE SCALE GENOMIC DNA]</scope>
    <source>
        <strain evidence="3">RP-3-7</strain>
    </source>
</reference>